<evidence type="ECO:0000256" key="6">
    <source>
        <dbReference type="ARBA" id="ARBA00022679"/>
    </source>
</evidence>
<keyword evidence="5" id="KW-0597">Phosphoprotein</keyword>
<dbReference type="AlphaFoldDB" id="A0A5D0MCC7"/>
<dbReference type="Proteomes" id="UP000324143">
    <property type="component" value="Unassembled WGS sequence"/>
</dbReference>
<evidence type="ECO:0000256" key="9">
    <source>
        <dbReference type="ARBA" id="ARBA00022777"/>
    </source>
</evidence>
<evidence type="ECO:0000256" key="15">
    <source>
        <dbReference type="SAM" id="Phobius"/>
    </source>
</evidence>
<evidence type="ECO:0000256" key="11">
    <source>
        <dbReference type="ARBA" id="ARBA00022989"/>
    </source>
</evidence>
<dbReference type="InterPro" id="IPR003660">
    <property type="entry name" value="HAMP_dom"/>
</dbReference>
<dbReference type="SMART" id="SM00388">
    <property type="entry name" value="HisKA"/>
    <property type="match status" value="1"/>
</dbReference>
<keyword evidence="19" id="KW-1185">Reference proteome</keyword>
<feature type="transmembrane region" description="Helical" evidence="15">
    <location>
        <begin position="272"/>
        <end position="303"/>
    </location>
</feature>
<keyword evidence="14" id="KW-0175">Coiled coil</keyword>
<dbReference type="PANTHER" id="PTHR45528:SF1">
    <property type="entry name" value="SENSOR HISTIDINE KINASE CPXA"/>
    <property type="match status" value="1"/>
</dbReference>
<dbReference type="SUPFAM" id="SSF47384">
    <property type="entry name" value="Homodimeric domain of signal transducing histidine kinase"/>
    <property type="match status" value="1"/>
</dbReference>
<dbReference type="Gene3D" id="6.10.340.10">
    <property type="match status" value="1"/>
</dbReference>
<dbReference type="InterPro" id="IPR005467">
    <property type="entry name" value="His_kinase_dom"/>
</dbReference>
<feature type="domain" description="Histidine kinase" evidence="16">
    <location>
        <begin position="1017"/>
        <end position="1238"/>
    </location>
</feature>
<keyword evidence="12" id="KW-0902">Two-component regulatory system</keyword>
<evidence type="ECO:0000313" key="19">
    <source>
        <dbReference type="Proteomes" id="UP000324143"/>
    </source>
</evidence>
<evidence type="ECO:0000256" key="10">
    <source>
        <dbReference type="ARBA" id="ARBA00022840"/>
    </source>
</evidence>
<feature type="transmembrane region" description="Helical" evidence="15">
    <location>
        <begin position="315"/>
        <end position="338"/>
    </location>
</feature>
<keyword evidence="8" id="KW-0547">Nucleotide-binding</keyword>
<feature type="transmembrane region" description="Helical" evidence="15">
    <location>
        <begin position="41"/>
        <end position="61"/>
    </location>
</feature>
<dbReference type="SUPFAM" id="SSF55874">
    <property type="entry name" value="ATPase domain of HSP90 chaperone/DNA topoisomerase II/histidine kinase"/>
    <property type="match status" value="1"/>
</dbReference>
<keyword evidence="10" id="KW-0067">ATP-binding</keyword>
<evidence type="ECO:0000259" key="17">
    <source>
        <dbReference type="PROSITE" id="PS50885"/>
    </source>
</evidence>
<dbReference type="EMBL" id="VSIX01000035">
    <property type="protein sequence ID" value="TYB31394.1"/>
    <property type="molecule type" value="Genomic_DNA"/>
</dbReference>
<keyword evidence="6" id="KW-0808">Transferase</keyword>
<keyword evidence="13 15" id="KW-0472">Membrane</keyword>
<proteinExistence type="predicted"/>
<accession>A0A5D0MCC7</accession>
<comment type="caution">
    <text evidence="18">The sequence shown here is derived from an EMBL/GenBank/DDBJ whole genome shotgun (WGS) entry which is preliminary data.</text>
</comment>
<dbReference type="PROSITE" id="PS50885">
    <property type="entry name" value="HAMP"/>
    <property type="match status" value="1"/>
</dbReference>
<dbReference type="Gene3D" id="3.30.565.10">
    <property type="entry name" value="Histidine kinase-like ATPase, C-terminal domain"/>
    <property type="match status" value="1"/>
</dbReference>
<keyword evidence="11 15" id="KW-1133">Transmembrane helix</keyword>
<dbReference type="InterPro" id="IPR050398">
    <property type="entry name" value="HssS/ArlS-like"/>
</dbReference>
<protein>
    <recommendedName>
        <fullName evidence="3">histidine kinase</fullName>
        <ecNumber evidence="3">2.7.13.3</ecNumber>
    </recommendedName>
</protein>
<dbReference type="PRINTS" id="PR00344">
    <property type="entry name" value="BCTRLSENSOR"/>
</dbReference>
<evidence type="ECO:0000256" key="3">
    <source>
        <dbReference type="ARBA" id="ARBA00012438"/>
    </source>
</evidence>
<dbReference type="Pfam" id="PF00512">
    <property type="entry name" value="HisKA"/>
    <property type="match status" value="1"/>
</dbReference>
<name>A0A5D0MCC7_9BACT</name>
<dbReference type="CDD" id="cd00082">
    <property type="entry name" value="HisKA"/>
    <property type="match status" value="1"/>
</dbReference>
<feature type="transmembrane region" description="Helical" evidence="15">
    <location>
        <begin position="623"/>
        <end position="655"/>
    </location>
</feature>
<evidence type="ECO:0000256" key="2">
    <source>
        <dbReference type="ARBA" id="ARBA00004651"/>
    </source>
</evidence>
<organism evidence="18 19">
    <name type="scientific">Candidatus Mcinerneyibacterium aminivorans</name>
    <dbReference type="NCBI Taxonomy" id="2703815"/>
    <lineage>
        <taxon>Bacteria</taxon>
        <taxon>Candidatus Macinerneyibacteriota</taxon>
        <taxon>Candidatus Mcinerneyibacteria</taxon>
        <taxon>Candidatus Mcinerneyibacteriales</taxon>
        <taxon>Candidatus Mcinerneyibacteriaceae</taxon>
        <taxon>Candidatus Mcinerneyibacterium</taxon>
    </lineage>
</organism>
<feature type="transmembrane region" description="Helical" evidence="15">
    <location>
        <begin position="831"/>
        <end position="852"/>
    </location>
</feature>
<gene>
    <name evidence="18" type="ORF">FXF47_04450</name>
</gene>
<comment type="catalytic activity">
    <reaction evidence="1">
        <text>ATP + protein L-histidine = ADP + protein N-phospho-L-histidine.</text>
        <dbReference type="EC" id="2.7.13.3"/>
    </reaction>
</comment>
<evidence type="ECO:0000256" key="8">
    <source>
        <dbReference type="ARBA" id="ARBA00022741"/>
    </source>
</evidence>
<sequence length="1240" mass="149696">MIISFFTILFLSFINIYIGSFFIYFLIIIISSFFLFYKKKYIIYSLIIFNVFILFFLSTNINKNYIKKKLYNEKKEIKNEIDRLKERVYKNRKKIINKDYPEDSDIGYYIYQNNKLLNWSGRISGFLKKGIDNNPKIIVNNNEADIRFKFTDNDKTIFIRHYLCNLYGQDSYKSQFIKDLESDSDCTINFYFNPGQFYINQEHLNYHDFENINNIYNEENQNFFFKYNNSTIIKLIPKEISHYKQNLYTWIFILNILIINFFLIFYNHDRKILFLFFSLFLINLHYLFINIYLFSLILIFFVILININKLNTEKLFNFSFLNFFINTVFYLTLTLFSFKFLLPSNYKINYLIGSLEINYFYIIVSIFLIFIASLYVYDKFNKYYLYILIAVSIALNIYLKFYMLLLFLIPLFLLIFLIKKKLSQIRIFNYLLYFLILAFISVFPRYFLYNNDIILEAINKVEKEPDKVLNMTFNTLENDNNLLWSLKNNTHYDDTNYAFFKWLKTPLASKDYPNFIYFENKEGEIYSSYAYNCAFEKFSKKPSNKIYNFEDYYITKRKLIENNHELGRIVIGISDTFYNLDNNMPSIYFEHFKNSQSVYSSFNKSYDLKNYKKQIIRNDNNRFIYYILGDFYFLIKYLLIDILIFFIIFIILISVNRLNFQKLLNFKKRILLLLILFVFIPFIFSTILIIKNYYDDIKTYLSNDIKERKKLIVSKLNEQGKYKLSEVEHINEREKQNLINFINKDIKNWYIFSGPKRVLSYNEDVFKVNLKQSYLTNEIFNKLEQNNEYLNYNFKKNKIIYYFKNTQFKENIFKININLSKINKEIFIDNLYLFMFFNIILIVILILFILYITRNFLNPIVDLIIATKKVSYGKFDYNIKSKSIIPEMKILLVNFKSMVSRLKALKNNLKENQDFLNDIIESLPIGAIIYNKNLKINLYNEKIKQNINKKIKKRDISKLFDYDINFRVEKSGILRDKGRVYRYVIKKFKYGYIFMISEITNLILENKFDSWFQMAQEIAHELKNPLMPINISVNRIENLVDITEESENNKKLKELFNIIKEELKNIENLVDRFRDFSYEGEKEISLINPVKRVKKIIKDFNEYPIELKTGSNLPVLYFSKHKFDLILVNLLKNSLEASEKNKKIEIDIYYDKFVKGYSTKYFDSNKKYLIIHMKDYSGGIDKEILDRIFEPYFSNKKEGSGLGLYLVKKYMNQYEGEVFVLNRKNAGIDVYLLFKIKGKK</sequence>
<evidence type="ECO:0000256" key="12">
    <source>
        <dbReference type="ARBA" id="ARBA00023012"/>
    </source>
</evidence>
<feature type="transmembrane region" description="Helical" evidence="15">
    <location>
        <begin position="427"/>
        <end position="448"/>
    </location>
</feature>
<evidence type="ECO:0000256" key="13">
    <source>
        <dbReference type="ARBA" id="ARBA00023136"/>
    </source>
</evidence>
<evidence type="ECO:0000256" key="4">
    <source>
        <dbReference type="ARBA" id="ARBA00022475"/>
    </source>
</evidence>
<dbReference type="GO" id="GO:0005886">
    <property type="term" value="C:plasma membrane"/>
    <property type="evidence" value="ECO:0007669"/>
    <property type="project" value="UniProtKB-SubCell"/>
</dbReference>
<dbReference type="PANTHER" id="PTHR45528">
    <property type="entry name" value="SENSOR HISTIDINE KINASE CPXA"/>
    <property type="match status" value="1"/>
</dbReference>
<comment type="subcellular location">
    <subcellularLocation>
        <location evidence="2">Cell membrane</location>
        <topology evidence="2">Multi-pass membrane protein</topology>
    </subcellularLocation>
</comment>
<keyword evidence="7 15" id="KW-0812">Transmembrane</keyword>
<dbReference type="Pfam" id="PF02518">
    <property type="entry name" value="HATPase_c"/>
    <property type="match status" value="1"/>
</dbReference>
<dbReference type="InterPro" id="IPR036097">
    <property type="entry name" value="HisK_dim/P_sf"/>
</dbReference>
<dbReference type="EC" id="2.7.13.3" evidence="3"/>
<evidence type="ECO:0000259" key="16">
    <source>
        <dbReference type="PROSITE" id="PS50109"/>
    </source>
</evidence>
<keyword evidence="9" id="KW-0418">Kinase</keyword>
<feature type="transmembrane region" description="Helical" evidence="15">
    <location>
        <begin position="247"/>
        <end position="266"/>
    </location>
</feature>
<reference evidence="18" key="1">
    <citation type="submission" date="2019-08" db="EMBL/GenBank/DDBJ databases">
        <title>Genomic characterization of a novel candidate phylum (ARYD3) from a high temperature, high salinity tertiary oil reservoir in north central Oklahoma, USA.</title>
        <authorList>
            <person name="Youssef N.H."/>
            <person name="Yadav A."/>
            <person name="Elshahed M.S."/>
        </authorList>
    </citation>
    <scope>NUCLEOTIDE SEQUENCE [LARGE SCALE GENOMIC DNA]</scope>
    <source>
        <strain evidence="18">ARYD3</strain>
    </source>
</reference>
<dbReference type="InterPro" id="IPR003661">
    <property type="entry name" value="HisK_dim/P_dom"/>
</dbReference>
<dbReference type="GO" id="GO:0005524">
    <property type="term" value="F:ATP binding"/>
    <property type="evidence" value="ECO:0007669"/>
    <property type="project" value="UniProtKB-KW"/>
</dbReference>
<evidence type="ECO:0000256" key="1">
    <source>
        <dbReference type="ARBA" id="ARBA00000085"/>
    </source>
</evidence>
<dbReference type="InterPro" id="IPR003594">
    <property type="entry name" value="HATPase_dom"/>
</dbReference>
<feature type="transmembrane region" description="Helical" evidence="15">
    <location>
        <begin position="384"/>
        <end position="415"/>
    </location>
</feature>
<feature type="transmembrane region" description="Helical" evidence="15">
    <location>
        <begin position="7"/>
        <end position="35"/>
    </location>
</feature>
<dbReference type="PROSITE" id="PS50109">
    <property type="entry name" value="HIS_KIN"/>
    <property type="match status" value="1"/>
</dbReference>
<feature type="transmembrane region" description="Helical" evidence="15">
    <location>
        <begin position="358"/>
        <end position="377"/>
    </location>
</feature>
<dbReference type="SMART" id="SM00387">
    <property type="entry name" value="HATPase_c"/>
    <property type="match status" value="1"/>
</dbReference>
<keyword evidence="4" id="KW-1003">Cell membrane</keyword>
<feature type="coiled-coil region" evidence="14">
    <location>
        <begin position="67"/>
        <end position="94"/>
    </location>
</feature>
<feature type="coiled-coil region" evidence="14">
    <location>
        <begin position="1042"/>
        <end position="1072"/>
    </location>
</feature>
<feature type="domain" description="HAMP" evidence="17">
    <location>
        <begin position="854"/>
        <end position="907"/>
    </location>
</feature>
<evidence type="ECO:0000313" key="18">
    <source>
        <dbReference type="EMBL" id="TYB31394.1"/>
    </source>
</evidence>
<feature type="transmembrane region" description="Helical" evidence="15">
    <location>
        <begin position="670"/>
        <end position="690"/>
    </location>
</feature>
<dbReference type="InterPro" id="IPR004358">
    <property type="entry name" value="Sig_transdc_His_kin-like_C"/>
</dbReference>
<dbReference type="GO" id="GO:0000155">
    <property type="term" value="F:phosphorelay sensor kinase activity"/>
    <property type="evidence" value="ECO:0007669"/>
    <property type="project" value="InterPro"/>
</dbReference>
<dbReference type="InterPro" id="IPR036890">
    <property type="entry name" value="HATPase_C_sf"/>
</dbReference>
<evidence type="ECO:0000256" key="5">
    <source>
        <dbReference type="ARBA" id="ARBA00022553"/>
    </source>
</evidence>
<dbReference type="Gene3D" id="1.10.287.130">
    <property type="match status" value="1"/>
</dbReference>
<evidence type="ECO:0000256" key="7">
    <source>
        <dbReference type="ARBA" id="ARBA00022692"/>
    </source>
</evidence>
<evidence type="ECO:0000256" key="14">
    <source>
        <dbReference type="SAM" id="Coils"/>
    </source>
</evidence>